<evidence type="ECO:0000313" key="2">
    <source>
        <dbReference type="EMBL" id="MFC0385399.1"/>
    </source>
</evidence>
<dbReference type="Proteomes" id="UP001589789">
    <property type="component" value="Unassembled WGS sequence"/>
</dbReference>
<accession>A0ABV6IP58</accession>
<dbReference type="PROSITE" id="PS50851">
    <property type="entry name" value="CHEW"/>
    <property type="match status" value="1"/>
</dbReference>
<name>A0ABV6IP58_9PROT</name>
<comment type="caution">
    <text evidence="2">The sequence shown here is derived from an EMBL/GenBank/DDBJ whole genome shotgun (WGS) entry which is preliminary data.</text>
</comment>
<evidence type="ECO:0000313" key="3">
    <source>
        <dbReference type="Proteomes" id="UP001589789"/>
    </source>
</evidence>
<dbReference type="EMBL" id="JBHLVZ010000005">
    <property type="protein sequence ID" value="MFC0385399.1"/>
    <property type="molecule type" value="Genomic_DNA"/>
</dbReference>
<dbReference type="InterPro" id="IPR036061">
    <property type="entry name" value="CheW-like_dom_sf"/>
</dbReference>
<dbReference type="SUPFAM" id="SSF50341">
    <property type="entry name" value="CheW-like"/>
    <property type="match status" value="1"/>
</dbReference>
<proteinExistence type="predicted"/>
<dbReference type="Gene3D" id="2.40.50.180">
    <property type="entry name" value="CheA-289, Domain 4"/>
    <property type="match status" value="1"/>
</dbReference>
<protein>
    <submittedName>
        <fullName evidence="2">Chemotaxis protein CheW</fullName>
    </submittedName>
</protein>
<dbReference type="SMART" id="SM00260">
    <property type="entry name" value="CheW"/>
    <property type="match status" value="1"/>
</dbReference>
<dbReference type="RefSeq" id="WP_377049547.1">
    <property type="nucleotide sequence ID" value="NZ_JBHLVZ010000005.1"/>
</dbReference>
<evidence type="ECO:0000259" key="1">
    <source>
        <dbReference type="PROSITE" id="PS50851"/>
    </source>
</evidence>
<dbReference type="Pfam" id="PF01584">
    <property type="entry name" value="CheW"/>
    <property type="match status" value="1"/>
</dbReference>
<gene>
    <name evidence="2" type="ORF">ACFFIC_07495</name>
</gene>
<organism evidence="2 3">
    <name type="scientific">Muricoccus vinaceus</name>
    <dbReference type="NCBI Taxonomy" id="424704"/>
    <lineage>
        <taxon>Bacteria</taxon>
        <taxon>Pseudomonadati</taxon>
        <taxon>Pseudomonadota</taxon>
        <taxon>Alphaproteobacteria</taxon>
        <taxon>Acetobacterales</taxon>
        <taxon>Roseomonadaceae</taxon>
        <taxon>Muricoccus</taxon>
    </lineage>
</organism>
<keyword evidence="3" id="KW-1185">Reference proteome</keyword>
<reference evidence="2 3" key="1">
    <citation type="submission" date="2024-09" db="EMBL/GenBank/DDBJ databases">
        <authorList>
            <person name="Sun Q."/>
            <person name="Mori K."/>
        </authorList>
    </citation>
    <scope>NUCLEOTIDE SEQUENCE [LARGE SCALE GENOMIC DNA]</scope>
    <source>
        <strain evidence="2 3">CCM 7468</strain>
    </source>
</reference>
<dbReference type="InterPro" id="IPR002545">
    <property type="entry name" value="CheW-lke_dom"/>
</dbReference>
<sequence length="167" mass="17205">MPATGDELSSGPLVVIAVGGVACALPQAAVRALLPLPHLDAPPGLPAPLAGFLNLGGTAVPVVDLARLLGLPPGEPHPYRHLVLLHGNRALLVDRAADVLPPGQPIRPVEPGRSLNGLNTGVLEVGDDAVHLLDPTRLLLAEEAATLDDLARQARLRTARWAATPAP</sequence>
<feature type="domain" description="CheW-like" evidence="1">
    <location>
        <begin position="10"/>
        <end position="144"/>
    </location>
</feature>